<dbReference type="GO" id="GO:0005794">
    <property type="term" value="C:Golgi apparatus"/>
    <property type="evidence" value="ECO:0007669"/>
    <property type="project" value="TreeGrafter"/>
</dbReference>
<feature type="region of interest" description="Disordered" evidence="9">
    <location>
        <begin position="435"/>
        <end position="467"/>
    </location>
</feature>
<organism evidence="11 12">
    <name type="scientific">Protea cynaroides</name>
    <dbReference type="NCBI Taxonomy" id="273540"/>
    <lineage>
        <taxon>Eukaryota</taxon>
        <taxon>Viridiplantae</taxon>
        <taxon>Streptophyta</taxon>
        <taxon>Embryophyta</taxon>
        <taxon>Tracheophyta</taxon>
        <taxon>Spermatophyta</taxon>
        <taxon>Magnoliopsida</taxon>
        <taxon>Proteales</taxon>
        <taxon>Proteaceae</taxon>
        <taxon>Protea</taxon>
    </lineage>
</organism>
<feature type="transmembrane region" description="Helical" evidence="8">
    <location>
        <begin position="41"/>
        <end position="62"/>
    </location>
</feature>
<evidence type="ECO:0000256" key="4">
    <source>
        <dbReference type="ARBA" id="ARBA00022692"/>
    </source>
</evidence>
<evidence type="ECO:0000256" key="5">
    <source>
        <dbReference type="ARBA" id="ARBA00022989"/>
    </source>
</evidence>
<evidence type="ECO:0000256" key="6">
    <source>
        <dbReference type="ARBA" id="ARBA00023136"/>
    </source>
</evidence>
<protein>
    <recommendedName>
        <fullName evidence="8">S-acyltransferase</fullName>
        <ecNumber evidence="8">2.3.1.225</ecNumber>
    </recommendedName>
    <alternativeName>
        <fullName evidence="8">Palmitoyltransferase</fullName>
    </alternativeName>
</protein>
<dbReference type="EC" id="2.3.1.225" evidence="8"/>
<keyword evidence="12" id="KW-1185">Reference proteome</keyword>
<dbReference type="PANTHER" id="PTHR22883:SF203">
    <property type="entry name" value="PALMITOYLTRANSFERASE"/>
    <property type="match status" value="1"/>
</dbReference>
<dbReference type="OrthoDB" id="9909019at2759"/>
<sequence>MVRRHGWQLPAHTYQVVAITVFCLLVVAFYAFFAPFLGGHVLEYAAISTYTLVALLVFISYVRCTAINPADPGIMSKFTGELMNKPNINLRLSDGKVRGNFGEVGTGVHSSPSSASRRSSITADYSKKGSVGESEMMDIPERFEGRRSSNCFNIGGLCCALFVHEDCSKRGESGEQQATGEDALFCTLCNAEVRKFSKHCRSCDKCVDGFDHHCRWLNNCVGRKNYRTFICLMATSLIWLVIEAGVGIAVFVRCFVDKRNMENQIIERLGNGFSRAPFAAVVAICSTVSLLACLPLGELFFFHIILIRKGITTYEYVVAMRAMSEAPVDEEMPNVVYSPTGSATTGLSGGSSLGLQYKGAWCTPPRVFVDYQDEVIPHLEPGMVPSNVDPDAAGFAERGNKFKRPVRISAWKLAKLDSDEAMRVAAKARASSSVLRPVGKHHPDSDICSSGNLSGRSSSMSTDMGLNKDTKSDIRLFPLRNSYAPSHGSKEECETGTQSVSSFSSPSHIHESVTLSPLPKERPSVPFNPTSSASHFAPERPFATARASFTNLDNSIFNPNSSGFDEKIMQKSSSSDPLLLHAPPTSLLRDGKRTSVVWDQEAGRYVSVPISARTAESALDAQTGSSVQVGAANIRVERSNYSRRPTVPPTESSGTAKAAVQQSEKLMYTGESIFFGGPLLSVPVKDGPRSEANSSLRSEQERVVSNRPK</sequence>
<comment type="similarity">
    <text evidence="2 8">Belongs to the DHHC palmitoyltransferase family.</text>
</comment>
<evidence type="ECO:0000313" key="11">
    <source>
        <dbReference type="EMBL" id="KAJ4976147.1"/>
    </source>
</evidence>
<comment type="caution">
    <text evidence="11">The sequence shown here is derived from an EMBL/GenBank/DDBJ whole genome shotgun (WGS) entry which is preliminary data.</text>
</comment>
<feature type="domain" description="Palmitoyltransferase DHHC" evidence="10">
    <location>
        <begin position="183"/>
        <end position="317"/>
    </location>
</feature>
<comment type="catalytic activity">
    <reaction evidence="8">
        <text>L-cysteinyl-[protein] + hexadecanoyl-CoA = S-hexadecanoyl-L-cysteinyl-[protein] + CoA</text>
        <dbReference type="Rhea" id="RHEA:36683"/>
        <dbReference type="Rhea" id="RHEA-COMP:10131"/>
        <dbReference type="Rhea" id="RHEA-COMP:11032"/>
        <dbReference type="ChEBI" id="CHEBI:29950"/>
        <dbReference type="ChEBI" id="CHEBI:57287"/>
        <dbReference type="ChEBI" id="CHEBI:57379"/>
        <dbReference type="ChEBI" id="CHEBI:74151"/>
        <dbReference type="EC" id="2.3.1.225"/>
    </reaction>
</comment>
<keyword evidence="7 8" id="KW-0012">Acyltransferase</keyword>
<comment type="domain">
    <text evidence="8">The DHHC domain is required for palmitoyltransferase activity.</text>
</comment>
<evidence type="ECO:0000256" key="7">
    <source>
        <dbReference type="ARBA" id="ARBA00023315"/>
    </source>
</evidence>
<name>A0A9Q0KSR7_9MAGN</name>
<feature type="transmembrane region" description="Helical" evidence="8">
    <location>
        <begin position="277"/>
        <end position="306"/>
    </location>
</feature>
<evidence type="ECO:0000313" key="12">
    <source>
        <dbReference type="Proteomes" id="UP001141806"/>
    </source>
</evidence>
<dbReference type="GO" id="GO:0005783">
    <property type="term" value="C:endoplasmic reticulum"/>
    <property type="evidence" value="ECO:0007669"/>
    <property type="project" value="TreeGrafter"/>
</dbReference>
<evidence type="ECO:0000256" key="2">
    <source>
        <dbReference type="ARBA" id="ARBA00008574"/>
    </source>
</evidence>
<keyword evidence="3 8" id="KW-0808">Transferase</keyword>
<keyword evidence="4 8" id="KW-0812">Transmembrane</keyword>
<dbReference type="Proteomes" id="UP001141806">
    <property type="component" value="Unassembled WGS sequence"/>
</dbReference>
<dbReference type="PROSITE" id="PS50216">
    <property type="entry name" value="DHHC"/>
    <property type="match status" value="1"/>
</dbReference>
<dbReference type="InterPro" id="IPR039859">
    <property type="entry name" value="PFA4/ZDH16/20/ERF2-like"/>
</dbReference>
<gene>
    <name evidence="11" type="ORF">NE237_001253</name>
</gene>
<dbReference type="GO" id="GO:0019706">
    <property type="term" value="F:protein-cysteine S-palmitoyltransferase activity"/>
    <property type="evidence" value="ECO:0007669"/>
    <property type="project" value="UniProtKB-EC"/>
</dbReference>
<evidence type="ECO:0000256" key="9">
    <source>
        <dbReference type="SAM" id="MobiDB-lite"/>
    </source>
</evidence>
<proteinExistence type="inferred from homology"/>
<evidence type="ECO:0000256" key="8">
    <source>
        <dbReference type="RuleBase" id="RU079119"/>
    </source>
</evidence>
<feature type="region of interest" description="Disordered" evidence="9">
    <location>
        <begin position="684"/>
        <end position="709"/>
    </location>
</feature>
<dbReference type="GO" id="GO:0016020">
    <property type="term" value="C:membrane"/>
    <property type="evidence" value="ECO:0007669"/>
    <property type="project" value="UniProtKB-SubCell"/>
</dbReference>
<evidence type="ECO:0000256" key="3">
    <source>
        <dbReference type="ARBA" id="ARBA00022679"/>
    </source>
</evidence>
<keyword evidence="6 8" id="KW-0472">Membrane</keyword>
<reference evidence="11" key="1">
    <citation type="journal article" date="2023" name="Plant J.">
        <title>The genome of the king protea, Protea cynaroides.</title>
        <authorList>
            <person name="Chang J."/>
            <person name="Duong T.A."/>
            <person name="Schoeman C."/>
            <person name="Ma X."/>
            <person name="Roodt D."/>
            <person name="Barker N."/>
            <person name="Li Z."/>
            <person name="Van de Peer Y."/>
            <person name="Mizrachi E."/>
        </authorList>
    </citation>
    <scope>NUCLEOTIDE SEQUENCE</scope>
    <source>
        <tissue evidence="11">Young leaves</tissue>
    </source>
</reference>
<dbReference type="Pfam" id="PF01529">
    <property type="entry name" value="DHHC"/>
    <property type="match status" value="1"/>
</dbReference>
<keyword evidence="5 8" id="KW-1133">Transmembrane helix</keyword>
<evidence type="ECO:0000256" key="1">
    <source>
        <dbReference type="ARBA" id="ARBA00004141"/>
    </source>
</evidence>
<dbReference type="InterPro" id="IPR001594">
    <property type="entry name" value="Palmitoyltrfase_DHHC"/>
</dbReference>
<dbReference type="EMBL" id="JAMYWD010000003">
    <property type="protein sequence ID" value="KAJ4976147.1"/>
    <property type="molecule type" value="Genomic_DNA"/>
</dbReference>
<dbReference type="AlphaFoldDB" id="A0A9Q0KSR7"/>
<evidence type="ECO:0000259" key="10">
    <source>
        <dbReference type="Pfam" id="PF01529"/>
    </source>
</evidence>
<dbReference type="PANTHER" id="PTHR22883">
    <property type="entry name" value="ZINC FINGER DHHC DOMAIN CONTAINING PROTEIN"/>
    <property type="match status" value="1"/>
</dbReference>
<dbReference type="GO" id="GO:0006612">
    <property type="term" value="P:protein targeting to membrane"/>
    <property type="evidence" value="ECO:0007669"/>
    <property type="project" value="TreeGrafter"/>
</dbReference>
<feature type="region of interest" description="Disordered" evidence="9">
    <location>
        <begin position="485"/>
        <end position="536"/>
    </location>
</feature>
<feature type="transmembrane region" description="Helical" evidence="8">
    <location>
        <begin position="237"/>
        <end position="256"/>
    </location>
</feature>
<accession>A0A9Q0KSR7</accession>
<comment type="subcellular location">
    <subcellularLocation>
        <location evidence="1">Membrane</location>
        <topology evidence="1">Multi-pass membrane protein</topology>
    </subcellularLocation>
</comment>
<feature type="compositionally biased region" description="Basic and acidic residues" evidence="9">
    <location>
        <begin position="698"/>
        <end position="709"/>
    </location>
</feature>
<feature type="transmembrane region" description="Helical" evidence="8">
    <location>
        <begin position="12"/>
        <end position="34"/>
    </location>
</feature>
<feature type="compositionally biased region" description="Low complexity" evidence="9">
    <location>
        <begin position="449"/>
        <end position="461"/>
    </location>
</feature>